<dbReference type="Proteomes" id="UP000427906">
    <property type="component" value="Chromosome"/>
</dbReference>
<accession>A0A5K7YRY7</accession>
<protein>
    <submittedName>
        <fullName evidence="1">Uncharacterized protein</fullName>
    </submittedName>
</protein>
<sequence>MQRFKILHRTFYNSTFGIRLATCKFNWLRIVFDTNSSVLLAMQLVLFRRYQRYLTVIIKQYNF</sequence>
<dbReference type="AlphaFoldDB" id="A0A5K7YRY7"/>
<evidence type="ECO:0000313" key="2">
    <source>
        <dbReference type="Proteomes" id="UP000427906"/>
    </source>
</evidence>
<gene>
    <name evidence="1" type="ORF">DSCA_50450</name>
</gene>
<keyword evidence="2" id="KW-1185">Reference proteome</keyword>
<proteinExistence type="predicted"/>
<reference evidence="1 2" key="1">
    <citation type="submission" date="2019-11" db="EMBL/GenBank/DDBJ databases">
        <title>Comparative genomics of hydrocarbon-degrading Desulfosarcina strains.</title>
        <authorList>
            <person name="Watanabe M."/>
            <person name="Kojima H."/>
            <person name="Fukui M."/>
        </authorList>
    </citation>
    <scope>NUCLEOTIDE SEQUENCE [LARGE SCALE GENOMIC DNA]</scope>
    <source>
        <strain evidence="1 2">PL12</strain>
    </source>
</reference>
<dbReference type="KEGG" id="dalk:DSCA_50450"/>
<name>A0A5K7YRY7_9BACT</name>
<evidence type="ECO:0000313" key="1">
    <source>
        <dbReference type="EMBL" id="BBO71115.1"/>
    </source>
</evidence>
<dbReference type="EMBL" id="AP021874">
    <property type="protein sequence ID" value="BBO71115.1"/>
    <property type="molecule type" value="Genomic_DNA"/>
</dbReference>
<organism evidence="1 2">
    <name type="scientific">Desulfosarcina alkanivorans</name>
    <dbReference type="NCBI Taxonomy" id="571177"/>
    <lineage>
        <taxon>Bacteria</taxon>
        <taxon>Pseudomonadati</taxon>
        <taxon>Thermodesulfobacteriota</taxon>
        <taxon>Desulfobacteria</taxon>
        <taxon>Desulfobacterales</taxon>
        <taxon>Desulfosarcinaceae</taxon>
        <taxon>Desulfosarcina</taxon>
    </lineage>
</organism>